<keyword evidence="5" id="KW-1185">Reference proteome</keyword>
<dbReference type="InterPro" id="IPR000757">
    <property type="entry name" value="Beta-glucanase-like"/>
</dbReference>
<feature type="signal peptide" evidence="2">
    <location>
        <begin position="1"/>
        <end position="23"/>
    </location>
</feature>
<dbReference type="RefSeq" id="WP_052955620.1">
    <property type="nucleotide sequence ID" value="NZ_BBWV01000001.1"/>
</dbReference>
<gene>
    <name evidence="4" type="ORF">FPE01S_01_17130</name>
</gene>
<evidence type="ECO:0000256" key="1">
    <source>
        <dbReference type="ARBA" id="ARBA00006865"/>
    </source>
</evidence>
<dbReference type="Proteomes" id="UP000033121">
    <property type="component" value="Unassembled WGS sequence"/>
</dbReference>
<evidence type="ECO:0000256" key="2">
    <source>
        <dbReference type="SAM" id="SignalP"/>
    </source>
</evidence>
<protein>
    <recommendedName>
        <fullName evidence="3">GH16 domain-containing protein</fullName>
    </recommendedName>
</protein>
<proteinExistence type="inferred from homology"/>
<feature type="chain" id="PRO_5002429985" description="GH16 domain-containing protein" evidence="2">
    <location>
        <begin position="24"/>
        <end position="540"/>
    </location>
</feature>
<dbReference type="SUPFAM" id="SSF49899">
    <property type="entry name" value="Concanavalin A-like lectins/glucanases"/>
    <property type="match status" value="1"/>
</dbReference>
<evidence type="ECO:0000313" key="4">
    <source>
        <dbReference type="EMBL" id="GAO42697.1"/>
    </source>
</evidence>
<feature type="domain" description="GH16" evidence="3">
    <location>
        <begin position="115"/>
        <end position="395"/>
    </location>
</feature>
<dbReference type="Gene3D" id="2.60.120.260">
    <property type="entry name" value="Galactose-binding domain-like"/>
    <property type="match status" value="1"/>
</dbReference>
<dbReference type="AlphaFoldDB" id="A0A0E9MY86"/>
<dbReference type="GO" id="GO:0005975">
    <property type="term" value="P:carbohydrate metabolic process"/>
    <property type="evidence" value="ECO:0007669"/>
    <property type="project" value="InterPro"/>
</dbReference>
<evidence type="ECO:0000313" key="5">
    <source>
        <dbReference type="Proteomes" id="UP000033121"/>
    </source>
</evidence>
<sequence>MKNILRKLTLCLCLLVPFSYLMAQPGGRNKCKPDLLGTRSWIRVQWGECQKGRELAIYWSTDSVRPSQPGVIINSKADRYYIRNVRPATDYYIWLTKAHQSPKGPAYYSKVTTTATWNIDPKEAQHLDITSSPAVPAGMQLWWHDEFNDSLLNRNKWSTNYYSNIDYLYGVNAAELKTNTLPQPAYRLNGSTITLFTNDSLPKEVYDKKNNKKISSIQTYDWATHENLLDNSRGGYFEVRVKRSSTGQPRGLNTAFWFDSPGPDLKYYLEKGTELNGIKGIRPHGQVFEIDVFEYINAQFVLHGNVDTNGRFIHNLATHVAEGFTHRDNWVVHGILWTPTTVKHYINGTLIKAYTDKHQLYSPNHFMNVFLGSYGGGGSVSMEVDYIRAYQWPLEGNNELPNGGAEYSREIVPWEGNGAISQEAKRSGNSGFLLQPGDTLEQYVYLDHSTSYQLSYWSRGGGELKTECNNITPVTGVFEDNIPKVNYPSSRFQPTSLGFRTNTEPERNKKTVRIIFTNTGNKSIHLDDITLSKVQNPGNK</sequence>
<evidence type="ECO:0000259" key="3">
    <source>
        <dbReference type="PROSITE" id="PS51762"/>
    </source>
</evidence>
<name>A0A0E9MY86_9BACT</name>
<dbReference type="STRING" id="1220578.FPE01S_01_17130"/>
<dbReference type="Pfam" id="PF00722">
    <property type="entry name" value="Glyco_hydro_16"/>
    <property type="match status" value="1"/>
</dbReference>
<dbReference type="PROSITE" id="PS51762">
    <property type="entry name" value="GH16_2"/>
    <property type="match status" value="1"/>
</dbReference>
<dbReference type="CDD" id="cd00413">
    <property type="entry name" value="Glyco_hydrolase_16"/>
    <property type="match status" value="1"/>
</dbReference>
<comment type="similarity">
    <text evidence="1">Belongs to the glycosyl hydrolase 16 family.</text>
</comment>
<accession>A0A0E9MY86</accession>
<organism evidence="4 5">
    <name type="scientific">Flavihumibacter petaseus NBRC 106054</name>
    <dbReference type="NCBI Taxonomy" id="1220578"/>
    <lineage>
        <taxon>Bacteria</taxon>
        <taxon>Pseudomonadati</taxon>
        <taxon>Bacteroidota</taxon>
        <taxon>Chitinophagia</taxon>
        <taxon>Chitinophagales</taxon>
        <taxon>Chitinophagaceae</taxon>
        <taxon>Flavihumibacter</taxon>
    </lineage>
</organism>
<reference evidence="4 5" key="1">
    <citation type="submission" date="2015-04" db="EMBL/GenBank/DDBJ databases">
        <title>Whole genome shotgun sequence of Flavihumibacter petaseus NBRC 106054.</title>
        <authorList>
            <person name="Miyazawa S."/>
            <person name="Hosoyama A."/>
            <person name="Hashimoto M."/>
            <person name="Noguchi M."/>
            <person name="Tsuchikane K."/>
            <person name="Ohji S."/>
            <person name="Yamazoe A."/>
            <person name="Ichikawa N."/>
            <person name="Kimura A."/>
            <person name="Fujita N."/>
        </authorList>
    </citation>
    <scope>NUCLEOTIDE SEQUENCE [LARGE SCALE GENOMIC DNA]</scope>
    <source>
        <strain evidence="4 5">NBRC 106054</strain>
    </source>
</reference>
<comment type="caution">
    <text evidence="4">The sequence shown here is derived from an EMBL/GenBank/DDBJ whole genome shotgun (WGS) entry which is preliminary data.</text>
</comment>
<dbReference type="EMBL" id="BBWV01000001">
    <property type="protein sequence ID" value="GAO42697.1"/>
    <property type="molecule type" value="Genomic_DNA"/>
</dbReference>
<dbReference type="InterPro" id="IPR013320">
    <property type="entry name" value="ConA-like_dom_sf"/>
</dbReference>
<dbReference type="Gene3D" id="2.60.120.200">
    <property type="match status" value="1"/>
</dbReference>
<keyword evidence="2" id="KW-0732">Signal</keyword>
<dbReference type="GO" id="GO:0004553">
    <property type="term" value="F:hydrolase activity, hydrolyzing O-glycosyl compounds"/>
    <property type="evidence" value="ECO:0007669"/>
    <property type="project" value="InterPro"/>
</dbReference>